<evidence type="ECO:0000313" key="5">
    <source>
        <dbReference type="Proteomes" id="UP000176608"/>
    </source>
</evidence>
<comment type="cofactor">
    <cofactor evidence="1">
        <name>Mg(2+)</name>
        <dbReference type="ChEBI" id="CHEBI:18420"/>
    </cofactor>
</comment>
<evidence type="ECO:0000313" key="4">
    <source>
        <dbReference type="EMBL" id="OGC47398.1"/>
    </source>
</evidence>
<dbReference type="STRING" id="1802617.A2886_03110"/>
<evidence type="ECO:0000259" key="3">
    <source>
        <dbReference type="PROSITE" id="PS51462"/>
    </source>
</evidence>
<evidence type="ECO:0000256" key="1">
    <source>
        <dbReference type="ARBA" id="ARBA00001946"/>
    </source>
</evidence>
<protein>
    <recommendedName>
        <fullName evidence="3">Nudix hydrolase domain-containing protein</fullName>
    </recommendedName>
</protein>
<dbReference type="AlphaFoldDB" id="A0A1F4UR08"/>
<dbReference type="Gene3D" id="3.90.79.10">
    <property type="entry name" value="Nucleoside Triphosphate Pyrophosphohydrolase"/>
    <property type="match status" value="1"/>
</dbReference>
<gene>
    <name evidence="4" type="ORF">A2886_03110</name>
</gene>
<dbReference type="InterPro" id="IPR015797">
    <property type="entry name" value="NUDIX_hydrolase-like_dom_sf"/>
</dbReference>
<dbReference type="PRINTS" id="PR00502">
    <property type="entry name" value="NUDIXFAMILY"/>
</dbReference>
<dbReference type="PANTHER" id="PTHR43046">
    <property type="entry name" value="GDP-MANNOSE MANNOSYL HYDROLASE"/>
    <property type="match status" value="1"/>
</dbReference>
<evidence type="ECO:0000256" key="2">
    <source>
        <dbReference type="ARBA" id="ARBA00022801"/>
    </source>
</evidence>
<dbReference type="GO" id="GO:0016787">
    <property type="term" value="F:hydrolase activity"/>
    <property type="evidence" value="ECO:0007669"/>
    <property type="project" value="UniProtKB-KW"/>
</dbReference>
<keyword evidence="2" id="KW-0378">Hydrolase</keyword>
<dbReference type="EMBL" id="MEVA01000010">
    <property type="protein sequence ID" value="OGC47398.1"/>
    <property type="molecule type" value="Genomic_DNA"/>
</dbReference>
<proteinExistence type="predicted"/>
<feature type="domain" description="Nudix hydrolase" evidence="3">
    <location>
        <begin position="5"/>
        <end position="136"/>
    </location>
</feature>
<sequence length="138" mass="15400">MKDAGLSQIALAIVKNKQGEVLLVKRKNPEKGLGKSSLAWVFPGGAIENSDTPEEAAVQETLEETGHYIQAVSLINKRKHPHHPVHVHYLECKLTTEATTDLIDDHEIEQIAWVKIHKLLDHMSDLDKKVAKFLGIVL</sequence>
<name>A0A1F4UR08_UNCKA</name>
<dbReference type="CDD" id="cd02883">
    <property type="entry name" value="NUDIX_Hydrolase"/>
    <property type="match status" value="1"/>
</dbReference>
<dbReference type="PANTHER" id="PTHR43046:SF14">
    <property type="entry name" value="MUTT_NUDIX FAMILY PROTEIN"/>
    <property type="match status" value="1"/>
</dbReference>
<dbReference type="PROSITE" id="PS51462">
    <property type="entry name" value="NUDIX"/>
    <property type="match status" value="1"/>
</dbReference>
<reference evidence="4 5" key="1">
    <citation type="journal article" date="2016" name="Nat. Commun.">
        <title>Thousands of microbial genomes shed light on interconnected biogeochemical processes in an aquifer system.</title>
        <authorList>
            <person name="Anantharaman K."/>
            <person name="Brown C.T."/>
            <person name="Hug L.A."/>
            <person name="Sharon I."/>
            <person name="Castelle C.J."/>
            <person name="Probst A.J."/>
            <person name="Thomas B.C."/>
            <person name="Singh A."/>
            <person name="Wilkins M.J."/>
            <person name="Karaoz U."/>
            <person name="Brodie E.L."/>
            <person name="Williams K.H."/>
            <person name="Hubbard S.S."/>
            <person name="Banfield J.F."/>
        </authorList>
    </citation>
    <scope>NUCLEOTIDE SEQUENCE [LARGE SCALE GENOMIC DNA]</scope>
</reference>
<dbReference type="InterPro" id="IPR020476">
    <property type="entry name" value="Nudix_hydrolase"/>
</dbReference>
<dbReference type="InterPro" id="IPR000086">
    <property type="entry name" value="NUDIX_hydrolase_dom"/>
</dbReference>
<dbReference type="Proteomes" id="UP000176608">
    <property type="component" value="Unassembled WGS sequence"/>
</dbReference>
<comment type="caution">
    <text evidence="4">The sequence shown here is derived from an EMBL/GenBank/DDBJ whole genome shotgun (WGS) entry which is preliminary data.</text>
</comment>
<dbReference type="Pfam" id="PF00293">
    <property type="entry name" value="NUDIX"/>
    <property type="match status" value="1"/>
</dbReference>
<dbReference type="SUPFAM" id="SSF55811">
    <property type="entry name" value="Nudix"/>
    <property type="match status" value="1"/>
</dbReference>
<organism evidence="4 5">
    <name type="scientific">candidate division WWE3 bacterium RIFCSPHIGHO2_01_FULL_42_13</name>
    <dbReference type="NCBI Taxonomy" id="1802617"/>
    <lineage>
        <taxon>Bacteria</taxon>
        <taxon>Katanobacteria</taxon>
    </lineage>
</organism>
<accession>A0A1F4UR08</accession>